<reference evidence="4" key="1">
    <citation type="submission" date="2018-05" db="EMBL/GenBank/DDBJ databases">
        <authorList>
            <person name="Lanie J.A."/>
            <person name="Ng W.-L."/>
            <person name="Kazmierczak K.M."/>
            <person name="Andrzejewski T.M."/>
            <person name="Davidsen T.M."/>
            <person name="Wayne K.J."/>
            <person name="Tettelin H."/>
            <person name="Glass J.I."/>
            <person name="Rusch D."/>
            <person name="Podicherti R."/>
            <person name="Tsui H.-C.T."/>
            <person name="Winkler M.E."/>
        </authorList>
    </citation>
    <scope>NUCLEOTIDE SEQUENCE</scope>
</reference>
<dbReference type="GO" id="GO:0061799">
    <property type="term" value="F:cyclic pyranopterin monophosphate synthase activity"/>
    <property type="evidence" value="ECO:0007669"/>
    <property type="project" value="TreeGrafter"/>
</dbReference>
<evidence type="ECO:0000256" key="2">
    <source>
        <dbReference type="ARBA" id="ARBA00023150"/>
    </source>
</evidence>
<dbReference type="PANTHER" id="PTHR22960:SF0">
    <property type="entry name" value="MOLYBDENUM COFACTOR BIOSYNTHESIS PROTEIN 1"/>
    <property type="match status" value="1"/>
</dbReference>
<dbReference type="EMBL" id="UINC01121283">
    <property type="protein sequence ID" value="SVC96332.1"/>
    <property type="molecule type" value="Genomic_DNA"/>
</dbReference>
<accession>A0A382RGJ4</accession>
<dbReference type="GO" id="GO:0006777">
    <property type="term" value="P:Mo-molybdopterin cofactor biosynthetic process"/>
    <property type="evidence" value="ECO:0007669"/>
    <property type="project" value="UniProtKB-KW"/>
</dbReference>
<dbReference type="InterPro" id="IPR023045">
    <property type="entry name" value="MoaC"/>
</dbReference>
<dbReference type="InterPro" id="IPR036522">
    <property type="entry name" value="MoaC_sf"/>
</dbReference>
<dbReference type="Gene3D" id="3.30.70.640">
    <property type="entry name" value="Molybdopterin cofactor biosynthesis C (MoaC) domain"/>
    <property type="match status" value="1"/>
</dbReference>
<dbReference type="AlphaFoldDB" id="A0A382RGJ4"/>
<feature type="domain" description="Molybdopterin cofactor biosynthesis C (MoaC)" evidence="3">
    <location>
        <begin position="1"/>
        <end position="96"/>
    </location>
</feature>
<evidence type="ECO:0000259" key="3">
    <source>
        <dbReference type="Pfam" id="PF01967"/>
    </source>
</evidence>
<comment type="pathway">
    <text evidence="1">Cofactor biosynthesis; molybdopterin biosynthesis.</text>
</comment>
<dbReference type="InterPro" id="IPR050105">
    <property type="entry name" value="MoCo_biosynth_MoaA/MoaC"/>
</dbReference>
<keyword evidence="2" id="KW-0501">Molybdenum cofactor biosynthesis</keyword>
<feature type="non-terminal residue" evidence="4">
    <location>
        <position position="1"/>
    </location>
</feature>
<proteinExistence type="predicted"/>
<sequence>DPLQVARVAGILAAKRTAELIPLCHSIPLAHVEVNLLSRRTGYDIEARVSTTAQTGVEMEALTAVSAAALTVYDMVKAVDRSMVIGDIRLVKKTGGRSGTYNSE</sequence>
<dbReference type="InterPro" id="IPR002820">
    <property type="entry name" value="Mopterin_CF_biosynth-C_dom"/>
</dbReference>
<dbReference type="Pfam" id="PF01967">
    <property type="entry name" value="MoaC"/>
    <property type="match status" value="1"/>
</dbReference>
<dbReference type="PANTHER" id="PTHR22960">
    <property type="entry name" value="MOLYBDOPTERIN COFACTOR SYNTHESIS PROTEIN A"/>
    <property type="match status" value="1"/>
</dbReference>
<name>A0A382RGJ4_9ZZZZ</name>
<dbReference type="NCBIfam" id="TIGR00581">
    <property type="entry name" value="moaC"/>
    <property type="match status" value="1"/>
</dbReference>
<evidence type="ECO:0000313" key="4">
    <source>
        <dbReference type="EMBL" id="SVC96332.1"/>
    </source>
</evidence>
<gene>
    <name evidence="4" type="ORF">METZ01_LOCUS349186</name>
</gene>
<dbReference type="UniPathway" id="UPA00344"/>
<dbReference type="SUPFAM" id="SSF55040">
    <property type="entry name" value="Molybdenum cofactor biosynthesis protein C, MoaC"/>
    <property type="match status" value="1"/>
</dbReference>
<dbReference type="GO" id="GO:0061798">
    <property type="term" value="F:GTP 3',8'-cyclase activity"/>
    <property type="evidence" value="ECO:0007669"/>
    <property type="project" value="TreeGrafter"/>
</dbReference>
<organism evidence="4">
    <name type="scientific">marine metagenome</name>
    <dbReference type="NCBI Taxonomy" id="408172"/>
    <lineage>
        <taxon>unclassified sequences</taxon>
        <taxon>metagenomes</taxon>
        <taxon>ecological metagenomes</taxon>
    </lineage>
</organism>
<protein>
    <recommendedName>
        <fullName evidence="3">Molybdopterin cofactor biosynthesis C (MoaC) domain-containing protein</fullName>
    </recommendedName>
</protein>
<evidence type="ECO:0000256" key="1">
    <source>
        <dbReference type="ARBA" id="ARBA00005046"/>
    </source>
</evidence>